<evidence type="ECO:0000256" key="3">
    <source>
        <dbReference type="ARBA" id="ARBA00022679"/>
    </source>
</evidence>
<dbReference type="GO" id="GO:0009007">
    <property type="term" value="F:site-specific DNA-methyltransferase (adenine-specific) activity"/>
    <property type="evidence" value="ECO:0007669"/>
    <property type="project" value="UniProtKB-EC"/>
</dbReference>
<dbReference type="Proteomes" id="UP000019753">
    <property type="component" value="Unassembled WGS sequence"/>
</dbReference>
<evidence type="ECO:0000256" key="2">
    <source>
        <dbReference type="ARBA" id="ARBA00022603"/>
    </source>
</evidence>
<dbReference type="InterPro" id="IPR001650">
    <property type="entry name" value="Helicase_C-like"/>
</dbReference>
<dbReference type="InterPro" id="IPR041635">
    <property type="entry name" value="Type_ISP_LLaBIII_C"/>
</dbReference>
<feature type="domain" description="Helicase C-terminal" evidence="5">
    <location>
        <begin position="75"/>
        <end position="181"/>
    </location>
</feature>
<dbReference type="SMART" id="SM00490">
    <property type="entry name" value="HELICc"/>
    <property type="match status" value="1"/>
</dbReference>
<protein>
    <recommendedName>
        <fullName evidence="1">site-specific DNA-methyltransferase (adenine-specific)</fullName>
        <ecNumber evidence="1">2.1.1.72</ecNumber>
    </recommendedName>
</protein>
<sequence length="1070" mass="119036">MDEKEVSRTFQTQLADENSELRLDDVAKIVGCWNGLAKRGHAESGFGGDHAPMTRAVAFAGTIAKSKQFSEMFGEVVHDYLEYQRITTPDAPDDDAPTAPTDSPLRCEVRHVDGTFNVLVRNERLDWLKATTEPDTCRVLSNARCLSEGVDVPALDAVMFLNPRKSVVDVVQSVGRVMRLAPGKQYGYIILPIGIPAGMAPEDALRDNTRYAVVWEVLQALRAHDERFNAMVNKIELNRGRDDRIQIIGVGGGGRDDDGAADSTPGKGTQGTLNLQWLDQWREAIYAKIVTKVGDRRYWEDWAKDVAVIADRHVTRITTLLEDTDLPVQGRFETFLAGLRANLNDSISRTDAVNMLAQHLITRPVFDALFADYAFSQHNPVSRVMQDMLDALDEHNLDVENETLDRFYESVRLRAEGIDNAAGKQRIVAELYEKFFKLAFPKAAESLGIVYTPVEIVDFIIRSVEHLLNTEFGASLTDEGVHVLDPFSGTGTFIVRLLESGLIKPEDLLRKYTQELHANEILLLAYYIAAINIEATLHGLLTEQDPDAGYVPFDGIVLTDTFQMTEDGDVLDTAVFPTNNERAARQLGLDIRVLIGNPPYSVGQGSANDNNANVKCPTLDRAIEKTYAARSTATNKNSLYDSYIRAIRWASDRIKDAGVIGFVTNGGFLDANTADGLRKALVDEFAVIYIYNLRGNQRTAGELSRREGGKVFGAGSRNTVAITFLVKKPDAAGAPRLHYKDIGDYLSREEKLEIVGRDDLALIDWETITPNAAGDWINQRGDAFEAFAPLGAKGDPSAVFRMFSGGLKTNRDAWVYNSSEAQLASQVRHTVSFYNEAVQRYVASIDRELPRDSRQISWSGSLEATLRAAEVLTFDAAKIGSALYRPFFKQRVYYDSRLNERRYQLPAILPTPNHDNLGFFVMAPRPAAEFAVLATDQLPDLSFYSYTGQFFPRWTWEKVNSDREEQGAFHFADDAAPDVVAGYRRKDNITAAILAQYGEAYGEVITADDVFFYVYGLLHSPDYRAQFAPELTKMLPRVPLVTSVDDFRAFVAAGRTLADLHVGYESSPSC</sequence>
<dbReference type="CDD" id="cd18785">
    <property type="entry name" value="SF2_C"/>
    <property type="match status" value="1"/>
</dbReference>
<comment type="caution">
    <text evidence="6">The sequence shown here is derived from an EMBL/GenBank/DDBJ whole genome shotgun (WGS) entry which is preliminary data.</text>
</comment>
<evidence type="ECO:0000313" key="6">
    <source>
        <dbReference type="EMBL" id="EYR65085.1"/>
    </source>
</evidence>
<dbReference type="Pfam" id="PF22240">
    <property type="entry name" value="ISP_coupler"/>
    <property type="match status" value="1"/>
</dbReference>
<evidence type="ECO:0000259" key="5">
    <source>
        <dbReference type="SMART" id="SM00490"/>
    </source>
</evidence>
<dbReference type="PANTHER" id="PTHR33841">
    <property type="entry name" value="DNA METHYLTRANSFERASE YEEA-RELATED"/>
    <property type="match status" value="1"/>
</dbReference>
<evidence type="ECO:0000256" key="1">
    <source>
        <dbReference type="ARBA" id="ARBA00011900"/>
    </source>
</evidence>
<dbReference type="InterPro" id="IPR053980">
    <property type="entry name" value="ISP_coupler"/>
</dbReference>
<gene>
    <name evidence="6" type="ORF">N866_15345</name>
</gene>
<dbReference type="SUPFAM" id="SSF52540">
    <property type="entry name" value="P-loop containing nucleoside triphosphate hydrolases"/>
    <property type="match status" value="1"/>
</dbReference>
<comment type="catalytic activity">
    <reaction evidence="4">
        <text>a 2'-deoxyadenosine in DNA + S-adenosyl-L-methionine = an N(6)-methyl-2'-deoxyadenosine in DNA + S-adenosyl-L-homocysteine + H(+)</text>
        <dbReference type="Rhea" id="RHEA:15197"/>
        <dbReference type="Rhea" id="RHEA-COMP:12418"/>
        <dbReference type="Rhea" id="RHEA-COMP:12419"/>
        <dbReference type="ChEBI" id="CHEBI:15378"/>
        <dbReference type="ChEBI" id="CHEBI:57856"/>
        <dbReference type="ChEBI" id="CHEBI:59789"/>
        <dbReference type="ChEBI" id="CHEBI:90615"/>
        <dbReference type="ChEBI" id="CHEBI:90616"/>
        <dbReference type="EC" id="2.1.1.72"/>
    </reaction>
</comment>
<evidence type="ECO:0000256" key="4">
    <source>
        <dbReference type="ARBA" id="ARBA00047942"/>
    </source>
</evidence>
<dbReference type="RefSeq" id="WP_052022233.1">
    <property type="nucleotide sequence ID" value="NZ_AXCW01000005.1"/>
</dbReference>
<reference evidence="6 7" key="1">
    <citation type="submission" date="2014-01" db="EMBL/GenBank/DDBJ databases">
        <title>Actinotalea ferrariae CF5-4.</title>
        <authorList>
            <person name="Chen F."/>
            <person name="Li Y."/>
            <person name="Wang G."/>
        </authorList>
    </citation>
    <scope>NUCLEOTIDE SEQUENCE [LARGE SCALE GENOMIC DNA]</scope>
    <source>
        <strain evidence="6 7">CF5-4</strain>
    </source>
</reference>
<dbReference type="PANTHER" id="PTHR33841:SF1">
    <property type="entry name" value="DNA METHYLTRANSFERASE A"/>
    <property type="match status" value="1"/>
</dbReference>
<keyword evidence="7" id="KW-1185">Reference proteome</keyword>
<dbReference type="Pfam" id="PF18135">
    <property type="entry name" value="Type_ISP_C"/>
    <property type="match status" value="1"/>
</dbReference>
<dbReference type="InterPro" id="IPR050953">
    <property type="entry name" value="N4_N6_ade-DNA_methylase"/>
</dbReference>
<dbReference type="Gene3D" id="3.40.50.150">
    <property type="entry name" value="Vaccinia Virus protein VP39"/>
    <property type="match status" value="1"/>
</dbReference>
<dbReference type="GO" id="GO:0032259">
    <property type="term" value="P:methylation"/>
    <property type="evidence" value="ECO:0007669"/>
    <property type="project" value="UniProtKB-KW"/>
</dbReference>
<keyword evidence="2" id="KW-0489">Methyltransferase</keyword>
<keyword evidence="3" id="KW-0808">Transferase</keyword>
<organism evidence="6 7">
    <name type="scientific">Actinotalea ferrariae CF5-4</name>
    <dbReference type="NCBI Taxonomy" id="948458"/>
    <lineage>
        <taxon>Bacteria</taxon>
        <taxon>Bacillati</taxon>
        <taxon>Actinomycetota</taxon>
        <taxon>Actinomycetes</taxon>
        <taxon>Micrococcales</taxon>
        <taxon>Cellulomonadaceae</taxon>
        <taxon>Actinotalea</taxon>
    </lineage>
</organism>
<dbReference type="SUPFAM" id="SSF53335">
    <property type="entry name" value="S-adenosyl-L-methionine-dependent methyltransferases"/>
    <property type="match status" value="1"/>
</dbReference>
<dbReference type="InterPro" id="IPR003356">
    <property type="entry name" value="DNA_methylase_A-5"/>
</dbReference>
<dbReference type="EMBL" id="AXCW01000005">
    <property type="protein sequence ID" value="EYR65085.1"/>
    <property type="molecule type" value="Genomic_DNA"/>
</dbReference>
<dbReference type="GO" id="GO:0008170">
    <property type="term" value="F:N-methyltransferase activity"/>
    <property type="evidence" value="ECO:0007669"/>
    <property type="project" value="InterPro"/>
</dbReference>
<dbReference type="InterPro" id="IPR029063">
    <property type="entry name" value="SAM-dependent_MTases_sf"/>
</dbReference>
<dbReference type="Pfam" id="PF02384">
    <property type="entry name" value="N6_Mtase"/>
    <property type="match status" value="1"/>
</dbReference>
<accession>A0A021VYK0</accession>
<dbReference type="Gene3D" id="3.40.50.300">
    <property type="entry name" value="P-loop containing nucleotide triphosphate hydrolases"/>
    <property type="match status" value="1"/>
</dbReference>
<dbReference type="GO" id="GO:0003677">
    <property type="term" value="F:DNA binding"/>
    <property type="evidence" value="ECO:0007669"/>
    <property type="project" value="InterPro"/>
</dbReference>
<proteinExistence type="predicted"/>
<dbReference type="EC" id="2.1.1.72" evidence="1"/>
<dbReference type="AlphaFoldDB" id="A0A021VYK0"/>
<name>A0A021VYK0_9CELL</name>
<evidence type="ECO:0000313" key="7">
    <source>
        <dbReference type="Proteomes" id="UP000019753"/>
    </source>
</evidence>
<dbReference type="PRINTS" id="PR00507">
    <property type="entry name" value="N12N6MTFRASE"/>
</dbReference>
<dbReference type="Pfam" id="PF00271">
    <property type="entry name" value="Helicase_C"/>
    <property type="match status" value="1"/>
</dbReference>
<dbReference type="InterPro" id="IPR027417">
    <property type="entry name" value="P-loop_NTPase"/>
</dbReference>